<comment type="function">
    <text evidence="3">Required for maturation of urease via the functional incorporation of the urease nickel metallocenter.</text>
</comment>
<gene>
    <name evidence="3" type="primary">ureF</name>
    <name evidence="4" type="ORF">SAMN05444002_0460</name>
</gene>
<sequence>MDTGMTTGMGIRMSTEPAGTEAVLRLAQWFSPGFPVGAFAWSHGLETALAEGRVDRGGVEAWLEGVLEDGAGRADAALLAAAHGAEGAALAGVDALARALAPSAERLAETVEQGTAFARTVSALWPDRAVEALAYPVAVGRAAALHGLALELTAVMYLQGFIGNLVAVATRAVPLGQTEAQAMLARLTARCEGVARQAIAGGIEGLGTASFAADVAAMRHETLYSRVFRS</sequence>
<evidence type="ECO:0000313" key="5">
    <source>
        <dbReference type="Proteomes" id="UP000184932"/>
    </source>
</evidence>
<evidence type="ECO:0000256" key="1">
    <source>
        <dbReference type="ARBA" id="ARBA00022988"/>
    </source>
</evidence>
<dbReference type="HAMAP" id="MF_01385">
    <property type="entry name" value="UreF"/>
    <property type="match status" value="1"/>
</dbReference>
<evidence type="ECO:0000313" key="4">
    <source>
        <dbReference type="EMBL" id="SIN79375.1"/>
    </source>
</evidence>
<dbReference type="AlphaFoldDB" id="A0A1N6E8K2"/>
<dbReference type="PANTHER" id="PTHR33620">
    <property type="entry name" value="UREASE ACCESSORY PROTEIN F"/>
    <property type="match status" value="1"/>
</dbReference>
<dbReference type="PIRSF" id="PIRSF009467">
    <property type="entry name" value="Ureas_acces_UreF"/>
    <property type="match status" value="1"/>
</dbReference>
<dbReference type="GO" id="GO:0016151">
    <property type="term" value="F:nickel cation binding"/>
    <property type="evidence" value="ECO:0007669"/>
    <property type="project" value="UniProtKB-UniRule"/>
</dbReference>
<dbReference type="Pfam" id="PF01730">
    <property type="entry name" value="UreF"/>
    <property type="match status" value="1"/>
</dbReference>
<dbReference type="STRING" id="1217970.SAMN05444002_0460"/>
<name>A0A1N6E8K2_9RHOB</name>
<accession>A0A1N6E8K2</accession>
<keyword evidence="2 3" id="KW-0143">Chaperone</keyword>
<keyword evidence="1 3" id="KW-0996">Nickel insertion</keyword>
<evidence type="ECO:0000256" key="2">
    <source>
        <dbReference type="ARBA" id="ARBA00023186"/>
    </source>
</evidence>
<comment type="subcellular location">
    <subcellularLocation>
        <location evidence="3">Cytoplasm</location>
    </subcellularLocation>
</comment>
<dbReference type="Proteomes" id="UP000184932">
    <property type="component" value="Unassembled WGS sequence"/>
</dbReference>
<proteinExistence type="inferred from homology"/>
<keyword evidence="5" id="KW-1185">Reference proteome</keyword>
<dbReference type="Gene3D" id="1.10.4190.10">
    <property type="entry name" value="Urease accessory protein UreF"/>
    <property type="match status" value="1"/>
</dbReference>
<dbReference type="InterPro" id="IPR002639">
    <property type="entry name" value="UreF"/>
</dbReference>
<dbReference type="GO" id="GO:0005737">
    <property type="term" value="C:cytoplasm"/>
    <property type="evidence" value="ECO:0007669"/>
    <property type="project" value="UniProtKB-SubCell"/>
</dbReference>
<dbReference type="InterPro" id="IPR038277">
    <property type="entry name" value="UreF_sf"/>
</dbReference>
<dbReference type="EMBL" id="FSRL01000001">
    <property type="protein sequence ID" value="SIN79375.1"/>
    <property type="molecule type" value="Genomic_DNA"/>
</dbReference>
<organism evidence="4 5">
    <name type="scientific">Vannielia litorea</name>
    <dbReference type="NCBI Taxonomy" id="1217970"/>
    <lineage>
        <taxon>Bacteria</taxon>
        <taxon>Pseudomonadati</taxon>
        <taxon>Pseudomonadota</taxon>
        <taxon>Alphaproteobacteria</taxon>
        <taxon>Rhodobacterales</taxon>
        <taxon>Paracoccaceae</taxon>
        <taxon>Vannielia</taxon>
    </lineage>
</organism>
<reference evidence="5" key="1">
    <citation type="submission" date="2016-11" db="EMBL/GenBank/DDBJ databases">
        <authorList>
            <person name="Varghese N."/>
            <person name="Submissions S."/>
        </authorList>
    </citation>
    <scope>NUCLEOTIDE SEQUENCE [LARGE SCALE GENOMIC DNA]</scope>
    <source>
        <strain evidence="5">DSM 29440</strain>
    </source>
</reference>
<comment type="subunit">
    <text evidence="3">UreD, UreF and UreG form a complex that acts as a GTP-hydrolysis-dependent molecular chaperone, activating the urease apoprotein by helping to assemble the nickel containing metallocenter of UreC. The UreE protein probably delivers the nickel.</text>
</comment>
<comment type="similarity">
    <text evidence="3">Belongs to the UreF family.</text>
</comment>
<dbReference type="PANTHER" id="PTHR33620:SF1">
    <property type="entry name" value="UREASE ACCESSORY PROTEIN F"/>
    <property type="match status" value="1"/>
</dbReference>
<evidence type="ECO:0000256" key="3">
    <source>
        <dbReference type="HAMAP-Rule" id="MF_01385"/>
    </source>
</evidence>
<protein>
    <recommendedName>
        <fullName evidence="3">Urease accessory protein UreF</fullName>
    </recommendedName>
</protein>
<keyword evidence="3" id="KW-0963">Cytoplasm</keyword>